<dbReference type="EMBL" id="RQSP01000031">
    <property type="protein sequence ID" value="KAB5606044.1"/>
    <property type="molecule type" value="Genomic_DNA"/>
</dbReference>
<proteinExistence type="predicted"/>
<dbReference type="AlphaFoldDB" id="A0A5N5RFJ1"/>
<organism evidence="5 6">
    <name type="scientific">Bifidobacterium jacchi</name>
    <dbReference type="NCBI Taxonomy" id="2490545"/>
    <lineage>
        <taxon>Bacteria</taxon>
        <taxon>Bacillati</taxon>
        <taxon>Actinomycetota</taxon>
        <taxon>Actinomycetes</taxon>
        <taxon>Bifidobacteriales</taxon>
        <taxon>Bifidobacteriaceae</taxon>
        <taxon>Bifidobacterium</taxon>
    </lineage>
</organism>
<dbReference type="InterPro" id="IPR000843">
    <property type="entry name" value="HTH_LacI"/>
</dbReference>
<dbReference type="SMART" id="SM00354">
    <property type="entry name" value="HTH_LACI"/>
    <property type="match status" value="1"/>
</dbReference>
<keyword evidence="1" id="KW-0805">Transcription regulation</keyword>
<keyword evidence="3" id="KW-0804">Transcription</keyword>
<dbReference type="Pfam" id="PF00356">
    <property type="entry name" value="LacI"/>
    <property type="match status" value="1"/>
</dbReference>
<dbReference type="Gene3D" id="3.40.50.2300">
    <property type="match status" value="2"/>
</dbReference>
<dbReference type="RefSeq" id="WP_151917274.1">
    <property type="nucleotide sequence ID" value="NZ_RQSP01000031.1"/>
</dbReference>
<dbReference type="CDD" id="cd06267">
    <property type="entry name" value="PBP1_LacI_sugar_binding-like"/>
    <property type="match status" value="1"/>
</dbReference>
<dbReference type="SUPFAM" id="SSF53822">
    <property type="entry name" value="Periplasmic binding protein-like I"/>
    <property type="match status" value="1"/>
</dbReference>
<feature type="domain" description="HTH lacI-type" evidence="4">
    <location>
        <begin position="10"/>
        <end position="64"/>
    </location>
</feature>
<reference evidence="5 6" key="1">
    <citation type="journal article" date="2019" name="Int. J. Syst. Evol. Microbiol.">
        <title>Bifidobacterium jacchi sp. nov., isolated from the faeces of a baby common marmoset (Callithrix jacchus).</title>
        <authorList>
            <person name="Modesto M."/>
            <person name="Watanabe K."/>
            <person name="Arita M."/>
            <person name="Satti M."/>
            <person name="Oki K."/>
            <person name="Sciavilla P."/>
            <person name="Patavino C."/>
            <person name="Camma C."/>
            <person name="Michelini S."/>
            <person name="Sgorbati B."/>
            <person name="Mattarelli P."/>
        </authorList>
    </citation>
    <scope>NUCLEOTIDE SEQUENCE [LARGE SCALE GENOMIC DNA]</scope>
    <source>
        <strain evidence="5 6">MRM 9.3</strain>
    </source>
</reference>
<dbReference type="InterPro" id="IPR028082">
    <property type="entry name" value="Peripla_BP_I"/>
</dbReference>
<protein>
    <submittedName>
        <fullName evidence="5">LacI family transcriptional regulator</fullName>
    </submittedName>
</protein>
<dbReference type="InterPro" id="IPR046335">
    <property type="entry name" value="LacI/GalR-like_sensor"/>
</dbReference>
<accession>A0A5N5RFJ1</accession>
<dbReference type="PROSITE" id="PS50932">
    <property type="entry name" value="HTH_LACI_2"/>
    <property type="match status" value="1"/>
</dbReference>
<evidence type="ECO:0000256" key="1">
    <source>
        <dbReference type="ARBA" id="ARBA00023015"/>
    </source>
</evidence>
<dbReference type="OrthoDB" id="59108at2"/>
<evidence type="ECO:0000256" key="2">
    <source>
        <dbReference type="ARBA" id="ARBA00023125"/>
    </source>
</evidence>
<comment type="caution">
    <text evidence="5">The sequence shown here is derived from an EMBL/GenBank/DDBJ whole genome shotgun (WGS) entry which is preliminary data.</text>
</comment>
<dbReference type="GO" id="GO:0003700">
    <property type="term" value="F:DNA-binding transcription factor activity"/>
    <property type="evidence" value="ECO:0007669"/>
    <property type="project" value="TreeGrafter"/>
</dbReference>
<dbReference type="InterPro" id="IPR010982">
    <property type="entry name" value="Lambda_DNA-bd_dom_sf"/>
</dbReference>
<keyword evidence="2" id="KW-0238">DNA-binding</keyword>
<name>A0A5N5RFJ1_9BIFI</name>
<dbReference type="PANTHER" id="PTHR30146:SF109">
    <property type="entry name" value="HTH-TYPE TRANSCRIPTIONAL REGULATOR GALS"/>
    <property type="match status" value="1"/>
</dbReference>
<evidence type="ECO:0000313" key="6">
    <source>
        <dbReference type="Proteomes" id="UP000326336"/>
    </source>
</evidence>
<dbReference type="PANTHER" id="PTHR30146">
    <property type="entry name" value="LACI-RELATED TRANSCRIPTIONAL REPRESSOR"/>
    <property type="match status" value="1"/>
</dbReference>
<gene>
    <name evidence="5" type="ORF">EHS19_08210</name>
</gene>
<evidence type="ECO:0000313" key="5">
    <source>
        <dbReference type="EMBL" id="KAB5606044.1"/>
    </source>
</evidence>
<evidence type="ECO:0000256" key="3">
    <source>
        <dbReference type="ARBA" id="ARBA00023163"/>
    </source>
</evidence>
<dbReference type="GO" id="GO:0000976">
    <property type="term" value="F:transcription cis-regulatory region binding"/>
    <property type="evidence" value="ECO:0007669"/>
    <property type="project" value="TreeGrafter"/>
</dbReference>
<dbReference type="SUPFAM" id="SSF47413">
    <property type="entry name" value="lambda repressor-like DNA-binding domains"/>
    <property type="match status" value="1"/>
</dbReference>
<dbReference type="Pfam" id="PF13377">
    <property type="entry name" value="Peripla_BP_3"/>
    <property type="match status" value="1"/>
</dbReference>
<evidence type="ECO:0000259" key="4">
    <source>
        <dbReference type="PROSITE" id="PS50932"/>
    </source>
</evidence>
<dbReference type="Proteomes" id="UP000326336">
    <property type="component" value="Unassembled WGS sequence"/>
</dbReference>
<dbReference type="CDD" id="cd01392">
    <property type="entry name" value="HTH_LacI"/>
    <property type="match status" value="1"/>
</dbReference>
<keyword evidence="6" id="KW-1185">Reference proteome</keyword>
<sequence>MTSTQPTPPASITNVAALANVSIATVSRVLSGKRDKDDDIARRVRAAAAELNYCVNHAASTLRSDVTNTIGLVIPSATNRLSAQLLGELEPTLCAYGRRLALGIGHTAQEQATRIEALAAQGLDGLIVVPANASDLPASLERLTERIPIVQVGGQQSSYRSFMIAIDDTAAMETTMRHLADAGVHSVAYLAGDRISFDSAELFAMFHTQIRAFDMFTKSSWNQFGERTVQRGFHCAMQLFGITADLPKRGLAHMRPQALVCCDDSVAIGAMTAIESLGLTIPDDVRVVGDGDSLMALSTTPTLTSLRPPVHRIVTESLRLIDSGTIDPVRIVLPKQLVIRDSTAGDAVHDQA</sequence>
<dbReference type="Gene3D" id="1.10.260.40">
    <property type="entry name" value="lambda repressor-like DNA-binding domains"/>
    <property type="match status" value="1"/>
</dbReference>